<name>A0A316V206_9BASI</name>
<sequence>MNEGAVGCPKDTKRLLFLPPNSTEPPCHQALLPRRDLHFSMFFLSTLSSMALVAVSVTSIAASPLSPRATPSCYGITGPFFINGKSYALDGQTVSSPVVVSGTTNLSAIWYANGHGGAPCDSGFALGITKDSLSNAPKTLLSSDWQNDLSINGPQASLIRIDANRFQYGNYTAWFVQYDPSNGNVLSQSNRLPLLINSDYGRPNPSS</sequence>
<dbReference type="GeneID" id="37030627"/>
<dbReference type="RefSeq" id="XP_025364067.1">
    <property type="nucleotide sequence ID" value="XM_025508804.1"/>
</dbReference>
<evidence type="ECO:0000313" key="2">
    <source>
        <dbReference type="Proteomes" id="UP000245884"/>
    </source>
</evidence>
<dbReference type="Proteomes" id="UP000245884">
    <property type="component" value="Unassembled WGS sequence"/>
</dbReference>
<protein>
    <submittedName>
        <fullName evidence="1">Uncharacterized protein</fullName>
    </submittedName>
</protein>
<evidence type="ECO:0000313" key="1">
    <source>
        <dbReference type="EMBL" id="PWN29455.1"/>
    </source>
</evidence>
<organism evidence="1 2">
    <name type="scientific">Jaminaea rosea</name>
    <dbReference type="NCBI Taxonomy" id="1569628"/>
    <lineage>
        <taxon>Eukaryota</taxon>
        <taxon>Fungi</taxon>
        <taxon>Dikarya</taxon>
        <taxon>Basidiomycota</taxon>
        <taxon>Ustilaginomycotina</taxon>
        <taxon>Exobasidiomycetes</taxon>
        <taxon>Microstromatales</taxon>
        <taxon>Microstromatales incertae sedis</taxon>
        <taxon>Jaminaea</taxon>
    </lineage>
</organism>
<keyword evidence="2" id="KW-1185">Reference proteome</keyword>
<dbReference type="AlphaFoldDB" id="A0A316V206"/>
<dbReference type="EMBL" id="KZ819663">
    <property type="protein sequence ID" value="PWN29455.1"/>
    <property type="molecule type" value="Genomic_DNA"/>
</dbReference>
<reference evidence="1 2" key="1">
    <citation type="journal article" date="2018" name="Mol. Biol. Evol.">
        <title>Broad Genomic Sampling Reveals a Smut Pathogenic Ancestry of the Fungal Clade Ustilaginomycotina.</title>
        <authorList>
            <person name="Kijpornyongpan T."/>
            <person name="Mondo S.J."/>
            <person name="Barry K."/>
            <person name="Sandor L."/>
            <person name="Lee J."/>
            <person name="Lipzen A."/>
            <person name="Pangilinan J."/>
            <person name="LaButti K."/>
            <person name="Hainaut M."/>
            <person name="Henrissat B."/>
            <person name="Grigoriev I.V."/>
            <person name="Spatafora J.W."/>
            <person name="Aime M.C."/>
        </authorList>
    </citation>
    <scope>NUCLEOTIDE SEQUENCE [LARGE SCALE GENOMIC DNA]</scope>
    <source>
        <strain evidence="1 2">MCA 5214</strain>
    </source>
</reference>
<accession>A0A316V206</accession>
<gene>
    <name evidence="1" type="ORF">BDZ90DRAFT_273441</name>
</gene>
<proteinExistence type="predicted"/>